<comment type="caution">
    <text evidence="2">The sequence shown here is derived from an EMBL/GenBank/DDBJ whole genome shotgun (WGS) entry which is preliminary data.</text>
</comment>
<feature type="region of interest" description="Disordered" evidence="1">
    <location>
        <begin position="1"/>
        <end position="24"/>
    </location>
</feature>
<evidence type="ECO:0000256" key="1">
    <source>
        <dbReference type="SAM" id="MobiDB-lite"/>
    </source>
</evidence>
<evidence type="ECO:0000313" key="2">
    <source>
        <dbReference type="EMBL" id="NSX55264.1"/>
    </source>
</evidence>
<dbReference type="EMBL" id="JABUFE010000005">
    <property type="protein sequence ID" value="NSX55264.1"/>
    <property type="molecule type" value="Genomic_DNA"/>
</dbReference>
<name>A0ABX2IQV2_9RHOB</name>
<evidence type="ECO:0008006" key="4">
    <source>
        <dbReference type="Google" id="ProtNLM"/>
    </source>
</evidence>
<gene>
    <name evidence="2" type="ORF">HRQ87_10660</name>
</gene>
<evidence type="ECO:0000313" key="3">
    <source>
        <dbReference type="Proteomes" id="UP000777935"/>
    </source>
</evidence>
<dbReference type="Proteomes" id="UP000777935">
    <property type="component" value="Unassembled WGS sequence"/>
</dbReference>
<organism evidence="2 3">
    <name type="scientific">Parasulfitobacter algicola</name>
    <dbReference type="NCBI Taxonomy" id="2614809"/>
    <lineage>
        <taxon>Bacteria</taxon>
        <taxon>Pseudomonadati</taxon>
        <taxon>Pseudomonadota</taxon>
        <taxon>Alphaproteobacteria</taxon>
        <taxon>Rhodobacterales</taxon>
        <taxon>Roseobacteraceae</taxon>
        <taxon>Parasulfitobacter</taxon>
    </lineage>
</organism>
<sequence>MLDGNSRKGWEHIQKRHMPPDGEADLFAPGTTREQLQDAADEIVQNGARQTPPTNKVQTFTKRMTINGMRANYKVVVDTVTDEVVTMYPMLGGS</sequence>
<proteinExistence type="predicted"/>
<accession>A0ABX2IQV2</accession>
<keyword evidence="3" id="KW-1185">Reference proteome</keyword>
<protein>
    <recommendedName>
        <fullName evidence="4">Bacterial EndoU nuclease domain-containing protein</fullName>
    </recommendedName>
</protein>
<feature type="compositionally biased region" description="Basic and acidic residues" evidence="1">
    <location>
        <begin position="1"/>
        <end position="13"/>
    </location>
</feature>
<reference evidence="2 3" key="1">
    <citation type="submission" date="2020-06" db="EMBL/GenBank/DDBJ databases">
        <title>Sulfitobacter algicola sp. nov., isolated from green algae.</title>
        <authorList>
            <person name="Wang C."/>
        </authorList>
    </citation>
    <scope>NUCLEOTIDE SEQUENCE [LARGE SCALE GENOMIC DNA]</scope>
    <source>
        <strain evidence="2 3">1151</strain>
    </source>
</reference>